<keyword evidence="1" id="KW-0732">Signal</keyword>
<evidence type="ECO:0008006" key="4">
    <source>
        <dbReference type="Google" id="ProtNLM"/>
    </source>
</evidence>
<feature type="signal peptide" evidence="1">
    <location>
        <begin position="1"/>
        <end position="22"/>
    </location>
</feature>
<name>A0A8T2TWH3_CERRI</name>
<dbReference type="Proteomes" id="UP000825935">
    <property type="component" value="Chromosome 11"/>
</dbReference>
<evidence type="ECO:0000313" key="3">
    <source>
        <dbReference type="Proteomes" id="UP000825935"/>
    </source>
</evidence>
<proteinExistence type="predicted"/>
<sequence>MVDRVHSRLLLVPLYTWMPLMGLDVQRTGYRSWMTMARCPLHGVFRNQRNSKAMPMSRQPLMNSSPRGVMLSTCLLGEESMCKGCPMGSWSSFSSSSMSFL</sequence>
<keyword evidence="3" id="KW-1185">Reference proteome</keyword>
<organism evidence="2 3">
    <name type="scientific">Ceratopteris richardii</name>
    <name type="common">Triangle waterfern</name>
    <dbReference type="NCBI Taxonomy" id="49495"/>
    <lineage>
        <taxon>Eukaryota</taxon>
        <taxon>Viridiplantae</taxon>
        <taxon>Streptophyta</taxon>
        <taxon>Embryophyta</taxon>
        <taxon>Tracheophyta</taxon>
        <taxon>Polypodiopsida</taxon>
        <taxon>Polypodiidae</taxon>
        <taxon>Polypodiales</taxon>
        <taxon>Pteridineae</taxon>
        <taxon>Pteridaceae</taxon>
        <taxon>Parkerioideae</taxon>
        <taxon>Ceratopteris</taxon>
    </lineage>
</organism>
<reference evidence="2" key="1">
    <citation type="submission" date="2021-08" db="EMBL/GenBank/DDBJ databases">
        <title>WGS assembly of Ceratopteris richardii.</title>
        <authorList>
            <person name="Marchant D.B."/>
            <person name="Chen G."/>
            <person name="Jenkins J."/>
            <person name="Shu S."/>
            <person name="Leebens-Mack J."/>
            <person name="Grimwood J."/>
            <person name="Schmutz J."/>
            <person name="Soltis P."/>
            <person name="Soltis D."/>
            <person name="Chen Z.-H."/>
        </authorList>
    </citation>
    <scope>NUCLEOTIDE SEQUENCE</scope>
    <source>
        <strain evidence="2">Whitten #5841</strain>
        <tissue evidence="2">Leaf</tissue>
    </source>
</reference>
<evidence type="ECO:0000313" key="2">
    <source>
        <dbReference type="EMBL" id="KAH7425933.1"/>
    </source>
</evidence>
<feature type="chain" id="PRO_5035751579" description="Secreted protein" evidence="1">
    <location>
        <begin position="23"/>
        <end position="101"/>
    </location>
</feature>
<dbReference type="EMBL" id="CM035416">
    <property type="protein sequence ID" value="KAH7425933.1"/>
    <property type="molecule type" value="Genomic_DNA"/>
</dbReference>
<dbReference type="AlphaFoldDB" id="A0A8T2TWH3"/>
<gene>
    <name evidence="2" type="ORF">KP509_11G078300</name>
</gene>
<accession>A0A8T2TWH3</accession>
<evidence type="ECO:0000256" key="1">
    <source>
        <dbReference type="SAM" id="SignalP"/>
    </source>
</evidence>
<comment type="caution">
    <text evidence="2">The sequence shown here is derived from an EMBL/GenBank/DDBJ whole genome shotgun (WGS) entry which is preliminary data.</text>
</comment>
<protein>
    <recommendedName>
        <fullName evidence="4">Secreted protein</fullName>
    </recommendedName>
</protein>